<keyword evidence="3" id="KW-1015">Disulfide bond</keyword>
<dbReference type="Pfam" id="PF00041">
    <property type="entry name" value="fn3"/>
    <property type="match status" value="1"/>
</dbReference>
<dbReference type="OrthoDB" id="6431884at2759"/>
<dbReference type="InterPro" id="IPR003598">
    <property type="entry name" value="Ig_sub2"/>
</dbReference>
<evidence type="ECO:0000256" key="7">
    <source>
        <dbReference type="SAM" id="Phobius"/>
    </source>
</evidence>
<dbReference type="GO" id="GO:0050839">
    <property type="term" value="F:cell adhesion molecule binding"/>
    <property type="evidence" value="ECO:0007669"/>
    <property type="project" value="TreeGrafter"/>
</dbReference>
<feature type="domain" description="Ig-like" evidence="9">
    <location>
        <begin position="242"/>
        <end position="343"/>
    </location>
</feature>
<dbReference type="EnsemblMetazoa" id="XM_038209064.1">
    <property type="protein sequence ID" value="XP_038064992.1"/>
    <property type="gene ID" value="LOC119735364"/>
</dbReference>
<dbReference type="InterPro" id="IPR036116">
    <property type="entry name" value="FN3_sf"/>
</dbReference>
<evidence type="ECO:0000256" key="4">
    <source>
        <dbReference type="ARBA" id="ARBA00023180"/>
    </source>
</evidence>
<dbReference type="CDD" id="cd00096">
    <property type="entry name" value="Ig"/>
    <property type="match status" value="1"/>
</dbReference>
<evidence type="ECO:0000259" key="9">
    <source>
        <dbReference type="PROSITE" id="PS50835"/>
    </source>
</evidence>
<organism evidence="11 12">
    <name type="scientific">Patiria miniata</name>
    <name type="common">Bat star</name>
    <name type="synonym">Asterina miniata</name>
    <dbReference type="NCBI Taxonomy" id="46514"/>
    <lineage>
        <taxon>Eukaryota</taxon>
        <taxon>Metazoa</taxon>
        <taxon>Echinodermata</taxon>
        <taxon>Eleutherozoa</taxon>
        <taxon>Asterozoa</taxon>
        <taxon>Asteroidea</taxon>
        <taxon>Valvatacea</taxon>
        <taxon>Valvatida</taxon>
        <taxon>Asterinidae</taxon>
        <taxon>Patiria</taxon>
    </lineage>
</organism>
<dbReference type="InterPro" id="IPR003599">
    <property type="entry name" value="Ig_sub"/>
</dbReference>
<feature type="domain" description="Fibronectin type-III" evidence="10">
    <location>
        <begin position="352"/>
        <end position="444"/>
    </location>
</feature>
<feature type="region of interest" description="Disordered" evidence="6">
    <location>
        <begin position="657"/>
        <end position="680"/>
    </location>
</feature>
<evidence type="ECO:0000313" key="12">
    <source>
        <dbReference type="Proteomes" id="UP000887568"/>
    </source>
</evidence>
<sequence length="680" mass="74516">MAKLSRYTTLVLGILQIYVRSSAEDCQSYVFISPGNITCSNGIMQGELNSQYVAECVSHSSSMSTNLTWFVGGVEQNTKHQISNSPDGQNLHMTVSHLNFVITSKNDTVFECCGASADNETNCRGNVCASCRLDVLYPAEFSLTQSKPSPFQEGDDVVLACIPDANPTFSGWIEWRSGFEPDSLVSLGEPTYTPNNSTLVLPKIARNQTGWYRCAGYTFWNPWLDWTPTLSAAISVIVHYGPDITNKDRAWIGANEGYTAVLECIVDGNPLPVVTWYGPTNEVLTNNTDRRMSVGNTITGDGVVGYSVSSRLVLHPVVTSVDYGVYRCESHNNNGMSEQLQVQLKETGKPLAPTDLEIIVAETTESAIALRWMPGYDGGETQDFYLQISGDVEGGFKNVHVGRGHSRVISGLRPDTSYELSVFPQNSIGPGQAAAIAARTLPDTPQNLHIVVEHSYQQYWIRISGIPDDGDPDTCVRVQGWILEDVHDISGLQCVQHDTVVNVYSIRSYERIQSRYCRADRCSRATLAQTGSLATISPTDAPSSAPRDDTVIFVAATIGTLAFLTLVIACYHYFKRDSPVEHQAHTTAPSPHLPPIARTVSVVLPNTRSFVYNESAIEFPPDYEDALEIEENDGDTELDPPPTYEEQEDDFEAVTIVGLGEGKGGGVEEDGESQEQDDDE</sequence>
<evidence type="ECO:0000256" key="5">
    <source>
        <dbReference type="ARBA" id="ARBA00023319"/>
    </source>
</evidence>
<dbReference type="OMA" id="RCESHNN"/>
<dbReference type="Pfam" id="PF13927">
    <property type="entry name" value="Ig_3"/>
    <property type="match status" value="1"/>
</dbReference>
<dbReference type="GO" id="GO:0005886">
    <property type="term" value="C:plasma membrane"/>
    <property type="evidence" value="ECO:0007669"/>
    <property type="project" value="TreeGrafter"/>
</dbReference>
<dbReference type="InterPro" id="IPR013783">
    <property type="entry name" value="Ig-like_fold"/>
</dbReference>
<evidence type="ECO:0000256" key="6">
    <source>
        <dbReference type="SAM" id="MobiDB-lite"/>
    </source>
</evidence>
<dbReference type="InterPro" id="IPR051275">
    <property type="entry name" value="Cell_adhesion_signaling"/>
</dbReference>
<dbReference type="PANTHER" id="PTHR11640:SF31">
    <property type="entry name" value="IRREGULAR CHIASM C-ROUGHEST PROTEIN-RELATED"/>
    <property type="match status" value="1"/>
</dbReference>
<keyword evidence="12" id="KW-1185">Reference proteome</keyword>
<dbReference type="SMART" id="SM00409">
    <property type="entry name" value="IG"/>
    <property type="match status" value="2"/>
</dbReference>
<dbReference type="SUPFAM" id="SSF48726">
    <property type="entry name" value="Immunoglobulin"/>
    <property type="match status" value="2"/>
</dbReference>
<evidence type="ECO:0000313" key="11">
    <source>
        <dbReference type="EnsemblMetazoa" id="XP_038064992.1"/>
    </source>
</evidence>
<dbReference type="GeneID" id="119735364"/>
<dbReference type="GO" id="GO:0005911">
    <property type="term" value="C:cell-cell junction"/>
    <property type="evidence" value="ECO:0007669"/>
    <property type="project" value="TreeGrafter"/>
</dbReference>
<keyword evidence="7" id="KW-0812">Transmembrane</keyword>
<reference evidence="11" key="1">
    <citation type="submission" date="2022-11" db="UniProtKB">
        <authorList>
            <consortium name="EnsemblMetazoa"/>
        </authorList>
    </citation>
    <scope>IDENTIFICATION</scope>
</reference>
<keyword evidence="7" id="KW-1133">Transmembrane helix</keyword>
<dbReference type="InterPro" id="IPR013162">
    <property type="entry name" value="CD80_C2-set"/>
</dbReference>
<evidence type="ECO:0000259" key="10">
    <source>
        <dbReference type="PROSITE" id="PS50853"/>
    </source>
</evidence>
<feature type="chain" id="PRO_5037735816" evidence="8">
    <location>
        <begin position="24"/>
        <end position="680"/>
    </location>
</feature>
<feature type="region of interest" description="Disordered" evidence="6">
    <location>
        <begin position="630"/>
        <end position="649"/>
    </location>
</feature>
<feature type="signal peptide" evidence="8">
    <location>
        <begin position="1"/>
        <end position="23"/>
    </location>
</feature>
<name>A0A914AMM7_PATMI</name>
<dbReference type="CDD" id="cd00063">
    <property type="entry name" value="FN3"/>
    <property type="match status" value="1"/>
</dbReference>
<accession>A0A914AMM7</accession>
<comment type="subcellular location">
    <subcellularLocation>
        <location evidence="1">Membrane</location>
        <topology evidence="1">Single-pass type I membrane protein</topology>
    </subcellularLocation>
</comment>
<dbReference type="SMART" id="SM00408">
    <property type="entry name" value="IGc2"/>
    <property type="match status" value="2"/>
</dbReference>
<dbReference type="PANTHER" id="PTHR11640">
    <property type="entry name" value="NEPHRIN"/>
    <property type="match status" value="1"/>
</dbReference>
<dbReference type="InterPro" id="IPR036179">
    <property type="entry name" value="Ig-like_dom_sf"/>
</dbReference>
<feature type="compositionally biased region" description="Acidic residues" evidence="6">
    <location>
        <begin position="667"/>
        <end position="680"/>
    </location>
</feature>
<evidence type="ECO:0000256" key="1">
    <source>
        <dbReference type="ARBA" id="ARBA00004479"/>
    </source>
</evidence>
<keyword evidence="4" id="KW-0325">Glycoprotein</keyword>
<dbReference type="PROSITE" id="PS50853">
    <property type="entry name" value="FN3"/>
    <property type="match status" value="1"/>
</dbReference>
<evidence type="ECO:0000256" key="2">
    <source>
        <dbReference type="ARBA" id="ARBA00023136"/>
    </source>
</evidence>
<dbReference type="SMART" id="SM00060">
    <property type="entry name" value="FN3"/>
    <property type="match status" value="1"/>
</dbReference>
<protein>
    <submittedName>
        <fullName evidence="11">Uncharacterized protein</fullName>
    </submittedName>
</protein>
<dbReference type="SUPFAM" id="SSF49265">
    <property type="entry name" value="Fibronectin type III"/>
    <property type="match status" value="1"/>
</dbReference>
<dbReference type="InterPro" id="IPR003961">
    <property type="entry name" value="FN3_dom"/>
</dbReference>
<evidence type="ECO:0000256" key="8">
    <source>
        <dbReference type="SAM" id="SignalP"/>
    </source>
</evidence>
<dbReference type="PROSITE" id="PS50835">
    <property type="entry name" value="IG_LIKE"/>
    <property type="match status" value="2"/>
</dbReference>
<feature type="domain" description="Ig-like" evidence="9">
    <location>
        <begin position="138"/>
        <end position="214"/>
    </location>
</feature>
<dbReference type="Proteomes" id="UP000887568">
    <property type="component" value="Unplaced"/>
</dbReference>
<evidence type="ECO:0000256" key="3">
    <source>
        <dbReference type="ARBA" id="ARBA00023157"/>
    </source>
</evidence>
<dbReference type="AlphaFoldDB" id="A0A914AMM7"/>
<dbReference type="Gene3D" id="2.60.40.10">
    <property type="entry name" value="Immunoglobulins"/>
    <property type="match status" value="3"/>
</dbReference>
<dbReference type="GO" id="GO:0098609">
    <property type="term" value="P:cell-cell adhesion"/>
    <property type="evidence" value="ECO:0007669"/>
    <property type="project" value="TreeGrafter"/>
</dbReference>
<keyword evidence="5" id="KW-0393">Immunoglobulin domain</keyword>
<dbReference type="InterPro" id="IPR007110">
    <property type="entry name" value="Ig-like_dom"/>
</dbReference>
<keyword evidence="8" id="KW-0732">Signal</keyword>
<keyword evidence="2 7" id="KW-0472">Membrane</keyword>
<feature type="transmembrane region" description="Helical" evidence="7">
    <location>
        <begin position="551"/>
        <end position="574"/>
    </location>
</feature>
<dbReference type="RefSeq" id="XP_038064992.1">
    <property type="nucleotide sequence ID" value="XM_038209064.1"/>
</dbReference>
<proteinExistence type="predicted"/>
<dbReference type="Pfam" id="PF08205">
    <property type="entry name" value="C2-set_2"/>
    <property type="match status" value="1"/>
</dbReference>